<dbReference type="Gene3D" id="3.30.160.60">
    <property type="entry name" value="Classic Zinc Finger"/>
    <property type="match status" value="1"/>
</dbReference>
<dbReference type="AlphaFoldDB" id="A0AAF0J8E6"/>
<dbReference type="Proteomes" id="UP001217754">
    <property type="component" value="Chromosome 1"/>
</dbReference>
<gene>
    <name evidence="4" type="ORF">MJAP1_000517</name>
</gene>
<evidence type="ECO:0000256" key="2">
    <source>
        <dbReference type="SAM" id="MobiDB-lite"/>
    </source>
</evidence>
<dbReference type="InterPro" id="IPR004827">
    <property type="entry name" value="bZIP"/>
</dbReference>
<dbReference type="CDD" id="cd12193">
    <property type="entry name" value="bZIP_GCN4"/>
    <property type="match status" value="1"/>
</dbReference>
<evidence type="ECO:0000313" key="5">
    <source>
        <dbReference type="Proteomes" id="UP001217754"/>
    </source>
</evidence>
<dbReference type="GO" id="GO:0003700">
    <property type="term" value="F:DNA-binding transcription factor activity"/>
    <property type="evidence" value="ECO:0007669"/>
    <property type="project" value="InterPro"/>
</dbReference>
<dbReference type="SMART" id="SM00338">
    <property type="entry name" value="BRLZ"/>
    <property type="match status" value="1"/>
</dbReference>
<name>A0AAF0J8E6_9BASI</name>
<dbReference type="GeneID" id="85224166"/>
<feature type="coiled-coil region" evidence="1">
    <location>
        <begin position="307"/>
        <end position="341"/>
    </location>
</feature>
<dbReference type="SUPFAM" id="SSF57959">
    <property type="entry name" value="Leucine zipper domain"/>
    <property type="match status" value="1"/>
</dbReference>
<dbReference type="PROSITE" id="PS00036">
    <property type="entry name" value="BZIP_BASIC"/>
    <property type="match status" value="1"/>
</dbReference>
<dbReference type="EMBL" id="CP119958">
    <property type="protein sequence ID" value="WFD37572.1"/>
    <property type="molecule type" value="Genomic_DNA"/>
</dbReference>
<evidence type="ECO:0000256" key="1">
    <source>
        <dbReference type="SAM" id="Coils"/>
    </source>
</evidence>
<evidence type="ECO:0000313" key="4">
    <source>
        <dbReference type="EMBL" id="WFD37572.1"/>
    </source>
</evidence>
<feature type="domain" description="BZIP" evidence="3">
    <location>
        <begin position="295"/>
        <end position="309"/>
    </location>
</feature>
<proteinExistence type="predicted"/>
<keyword evidence="1" id="KW-0175">Coiled coil</keyword>
<reference evidence="4" key="1">
    <citation type="submission" date="2023-03" db="EMBL/GenBank/DDBJ databases">
        <title>Mating type loci evolution in Malassezia.</title>
        <authorList>
            <person name="Coelho M.A."/>
        </authorList>
    </citation>
    <scope>NUCLEOTIDE SEQUENCE</scope>
    <source>
        <strain evidence="4">CBS 9431</strain>
    </source>
</reference>
<organism evidence="4 5">
    <name type="scientific">Malassezia japonica</name>
    <dbReference type="NCBI Taxonomy" id="223818"/>
    <lineage>
        <taxon>Eukaryota</taxon>
        <taxon>Fungi</taxon>
        <taxon>Dikarya</taxon>
        <taxon>Basidiomycota</taxon>
        <taxon>Ustilaginomycotina</taxon>
        <taxon>Malasseziomycetes</taxon>
        <taxon>Malasseziales</taxon>
        <taxon>Malasseziaceae</taxon>
        <taxon>Malassezia</taxon>
    </lineage>
</organism>
<keyword evidence="5" id="KW-1185">Reference proteome</keyword>
<accession>A0AAF0J8E6</accession>
<sequence length="352" mass="38397">MSTQMNHWDMDLAMPPETLGLKREETELSTSLSLSLLPLPHLNGCENIESNWSDTSPTGMSDSLLSLDFDPNHELCSSVHGSEAVLNSGSLSEQSPQLVTPTDSVHSTLFSPLTGALFNAENAQETAAPPRKRSCNESEHVGMSFPSGMGDFTLFPKEDEPWAKSSLENKPQSAAVLNLLNTLNTPPSASPQQVMTASLPEIHSSPQEAACTPATLSASTPSVAGGQGTRRRRRDADELLPINAPIQPRTYHTESATSRRDSGSRASEGSPPCDVSDSPNLGMEGSQDLDARSLKRLSNTLAARRSRHRKAEELKRLHDTIEELRKEASAWKKRCEAAEKERDRAWMMNVPM</sequence>
<protein>
    <recommendedName>
        <fullName evidence="3">BZIP domain-containing protein</fullName>
    </recommendedName>
</protein>
<evidence type="ECO:0000259" key="3">
    <source>
        <dbReference type="PROSITE" id="PS00036"/>
    </source>
</evidence>
<dbReference type="RefSeq" id="XP_060120469.1">
    <property type="nucleotide sequence ID" value="XM_060264486.1"/>
</dbReference>
<feature type="region of interest" description="Disordered" evidence="2">
    <location>
        <begin position="203"/>
        <end position="293"/>
    </location>
</feature>
<dbReference type="InterPro" id="IPR046347">
    <property type="entry name" value="bZIP_sf"/>
</dbReference>